<evidence type="ECO:0000313" key="5">
    <source>
        <dbReference type="RefSeq" id="XP_033569350.1"/>
    </source>
</evidence>
<dbReference type="Pfam" id="PF02458">
    <property type="entry name" value="Transferase"/>
    <property type="match status" value="1"/>
</dbReference>
<organism evidence="3">
    <name type="scientific">Mytilinidion resinicola</name>
    <dbReference type="NCBI Taxonomy" id="574789"/>
    <lineage>
        <taxon>Eukaryota</taxon>
        <taxon>Fungi</taxon>
        <taxon>Dikarya</taxon>
        <taxon>Ascomycota</taxon>
        <taxon>Pezizomycotina</taxon>
        <taxon>Dothideomycetes</taxon>
        <taxon>Pleosporomycetidae</taxon>
        <taxon>Mytilinidiales</taxon>
        <taxon>Mytilinidiaceae</taxon>
        <taxon>Mytilinidion</taxon>
    </lineage>
</organism>
<name>A0A6A6Y0P6_9PEZI</name>
<dbReference type="GO" id="GO:0016747">
    <property type="term" value="F:acyltransferase activity, transferring groups other than amino-acyl groups"/>
    <property type="evidence" value="ECO:0007669"/>
    <property type="project" value="TreeGrafter"/>
</dbReference>
<dbReference type="PANTHER" id="PTHR31642:SF310">
    <property type="entry name" value="FATTY ALCOHOL:CAFFEOYL-COA ACYLTRANSFERASE"/>
    <property type="match status" value="1"/>
</dbReference>
<dbReference type="EMBL" id="MU003723">
    <property type="protein sequence ID" value="KAF2802386.1"/>
    <property type="molecule type" value="Genomic_DNA"/>
</dbReference>
<dbReference type="OrthoDB" id="444127at2759"/>
<dbReference type="PANTHER" id="PTHR31642">
    <property type="entry name" value="TRICHOTHECENE 3-O-ACETYLTRANSFERASE"/>
    <property type="match status" value="1"/>
</dbReference>
<dbReference type="AlphaFoldDB" id="A0A6A6Y0P6"/>
<sequence>MPAKTLNLKTISQARLQPSQPSSQSSTQPLSTIDSSVLHFAPTGAIWIYDPPTQTPYSPSHLLDSLRKTLSYYPQWCGQLSWTPFNPSLGHANRCQRVQLTWGSANDPGVEVIVAHSPLKISEILLNAEERAKKSWEPASFPSHELFPDIKLAFADAATYEGLPGMIVQLTAFECGALAVAVKMAHVLGDAQTLITFMKDWANIYRDPLFTPEPLFSPSTLSHRASGNIDAPTPDPSLLSLANTVSRTRYDYYAPTPSAPSWAASAMSPPPDLSSTPLAPPGRPPPWELWNQRAASKKVILHFTVPEILAIHAAVTPTRETKVSQHTALVSHVWLSLLHARAATSPPPATASGAAVQGRERKADVAHLTLSLSLRTRVAPPLPAQFLGSPIVHAAAAVPLPGTSGAPALSLSETATEVTAALASFDKERVGALLHEAAFVDAPGRYWDAFLGERNGIVTSWVRAGVWEVRFGEGGARYVEPVMPELDGVVVVVEAGGNENGGHWTENGVDVMVSARAEVVDELVRDGYVRKFR</sequence>
<dbReference type="GeneID" id="54459294"/>
<keyword evidence="4" id="KW-1185">Reference proteome</keyword>
<reference evidence="3 5" key="1">
    <citation type="journal article" date="2020" name="Stud. Mycol.">
        <title>101 Dothideomycetes genomes: a test case for predicting lifestyles and emergence of pathogens.</title>
        <authorList>
            <person name="Haridas S."/>
            <person name="Albert R."/>
            <person name="Binder M."/>
            <person name="Bloem J."/>
            <person name="Labutti K."/>
            <person name="Salamov A."/>
            <person name="Andreopoulos B."/>
            <person name="Baker S."/>
            <person name="Barry K."/>
            <person name="Bills G."/>
            <person name="Bluhm B."/>
            <person name="Cannon C."/>
            <person name="Castanera R."/>
            <person name="Culley D."/>
            <person name="Daum C."/>
            <person name="Ezra D."/>
            <person name="Gonzalez J."/>
            <person name="Henrissat B."/>
            <person name="Kuo A."/>
            <person name="Liang C."/>
            <person name="Lipzen A."/>
            <person name="Lutzoni F."/>
            <person name="Magnuson J."/>
            <person name="Mondo S."/>
            <person name="Nolan M."/>
            <person name="Ohm R."/>
            <person name="Pangilinan J."/>
            <person name="Park H.-J."/>
            <person name="Ramirez L."/>
            <person name="Alfaro M."/>
            <person name="Sun H."/>
            <person name="Tritt A."/>
            <person name="Yoshinaga Y."/>
            <person name="Zwiers L.-H."/>
            <person name="Turgeon B."/>
            <person name="Goodwin S."/>
            <person name="Spatafora J."/>
            <person name="Crous P."/>
            <person name="Grigoriev I."/>
        </authorList>
    </citation>
    <scope>NUCLEOTIDE SEQUENCE</scope>
    <source>
        <strain evidence="3 5">CBS 304.34</strain>
    </source>
</reference>
<reference evidence="5" key="3">
    <citation type="submission" date="2025-04" db="UniProtKB">
        <authorList>
            <consortium name="RefSeq"/>
        </authorList>
    </citation>
    <scope>IDENTIFICATION</scope>
    <source>
        <strain evidence="5">CBS 304.34</strain>
    </source>
</reference>
<proteinExistence type="predicted"/>
<gene>
    <name evidence="3 5" type="ORF">BDZ99DRAFT_454723</name>
</gene>
<protein>
    <recommendedName>
        <fullName evidence="6">Transferase family protein</fullName>
    </recommendedName>
</protein>
<dbReference type="Gene3D" id="3.30.559.10">
    <property type="entry name" value="Chloramphenicol acetyltransferase-like domain"/>
    <property type="match status" value="2"/>
</dbReference>
<keyword evidence="1" id="KW-0808">Transferase</keyword>
<evidence type="ECO:0000313" key="4">
    <source>
        <dbReference type="Proteomes" id="UP000504636"/>
    </source>
</evidence>
<reference evidence="5" key="2">
    <citation type="submission" date="2020-04" db="EMBL/GenBank/DDBJ databases">
        <authorList>
            <consortium name="NCBI Genome Project"/>
        </authorList>
    </citation>
    <scope>NUCLEOTIDE SEQUENCE</scope>
    <source>
        <strain evidence="5">CBS 304.34</strain>
    </source>
</reference>
<evidence type="ECO:0000256" key="1">
    <source>
        <dbReference type="ARBA" id="ARBA00022679"/>
    </source>
</evidence>
<dbReference type="Proteomes" id="UP000504636">
    <property type="component" value="Unplaced"/>
</dbReference>
<accession>A0A6A6Y0P6</accession>
<evidence type="ECO:0000313" key="3">
    <source>
        <dbReference type="EMBL" id="KAF2802386.1"/>
    </source>
</evidence>
<dbReference type="InterPro" id="IPR023213">
    <property type="entry name" value="CAT-like_dom_sf"/>
</dbReference>
<evidence type="ECO:0008006" key="6">
    <source>
        <dbReference type="Google" id="ProtNLM"/>
    </source>
</evidence>
<feature type="compositionally biased region" description="Pro residues" evidence="2">
    <location>
        <begin position="268"/>
        <end position="282"/>
    </location>
</feature>
<dbReference type="InterPro" id="IPR050317">
    <property type="entry name" value="Plant_Fungal_Acyltransferase"/>
</dbReference>
<feature type="region of interest" description="Disordered" evidence="2">
    <location>
        <begin position="263"/>
        <end position="282"/>
    </location>
</feature>
<evidence type="ECO:0000256" key="2">
    <source>
        <dbReference type="SAM" id="MobiDB-lite"/>
    </source>
</evidence>
<dbReference type="RefSeq" id="XP_033569350.1">
    <property type="nucleotide sequence ID" value="XM_033718401.1"/>
</dbReference>
<dbReference type="GO" id="GO:0044550">
    <property type="term" value="P:secondary metabolite biosynthetic process"/>
    <property type="evidence" value="ECO:0007669"/>
    <property type="project" value="TreeGrafter"/>
</dbReference>